<dbReference type="InterPro" id="IPR036388">
    <property type="entry name" value="WH-like_DNA-bd_sf"/>
</dbReference>
<evidence type="ECO:0000256" key="1">
    <source>
        <dbReference type="ARBA" id="ARBA00009437"/>
    </source>
</evidence>
<feature type="domain" description="HTH lysR-type" evidence="5">
    <location>
        <begin position="3"/>
        <end position="60"/>
    </location>
</feature>
<dbReference type="AlphaFoldDB" id="A0A6N3CIT6"/>
<sequence length="299" mass="33245">MRTDLNDYRYFAEVVRHGGFAAAGRALHEPKSKLSRRVAELESRLGVRLIERTSRRFRVTEVGEAFYQRCCALVHEAEQAEALIASAHAEPHGLVRFSCPGGMVEVISETLLAYMRRYPKVRLQLLALDRPVDLIDERIDVALRVRTALNSDAELIMRTLGVSYRILVASPLLAQRAGEEIDALRTLPTLSTNDDDREVEWVLENAEKETFQLRHTPGFSCSDFAAVRAAAQAGLGVAFLPEHYCRRAIAQGELVRLFPAWRSVPGIVHLVFTTRKGLPPAVRALIDSLAASFASLSGL</sequence>
<dbReference type="Gene3D" id="1.10.10.10">
    <property type="entry name" value="Winged helix-like DNA-binding domain superfamily/Winged helix DNA-binding domain"/>
    <property type="match status" value="1"/>
</dbReference>
<dbReference type="Pfam" id="PF00126">
    <property type="entry name" value="HTH_1"/>
    <property type="match status" value="1"/>
</dbReference>
<dbReference type="SUPFAM" id="SSF46785">
    <property type="entry name" value="Winged helix' DNA-binding domain"/>
    <property type="match status" value="1"/>
</dbReference>
<dbReference type="GO" id="GO:0043565">
    <property type="term" value="F:sequence-specific DNA binding"/>
    <property type="evidence" value="ECO:0007669"/>
    <property type="project" value="TreeGrafter"/>
</dbReference>
<dbReference type="PANTHER" id="PTHR30537:SF31">
    <property type="entry name" value="TRANSCRIPTIONAL REGULATOR, LYSR FAMILY"/>
    <property type="match status" value="1"/>
</dbReference>
<proteinExistence type="inferred from homology"/>
<evidence type="ECO:0000256" key="2">
    <source>
        <dbReference type="ARBA" id="ARBA00023015"/>
    </source>
</evidence>
<reference evidence="6" key="1">
    <citation type="submission" date="2019-11" db="EMBL/GenBank/DDBJ databases">
        <authorList>
            <person name="Feng L."/>
        </authorList>
    </citation>
    <scope>NUCLEOTIDE SEQUENCE</scope>
    <source>
        <strain evidence="6">EMassiliensisLFYP7</strain>
    </source>
</reference>
<dbReference type="GO" id="GO:0006351">
    <property type="term" value="P:DNA-templated transcription"/>
    <property type="evidence" value="ECO:0007669"/>
    <property type="project" value="TreeGrafter"/>
</dbReference>
<dbReference type="SUPFAM" id="SSF53850">
    <property type="entry name" value="Periplasmic binding protein-like II"/>
    <property type="match status" value="1"/>
</dbReference>
<dbReference type="Gene3D" id="3.40.190.290">
    <property type="match status" value="1"/>
</dbReference>
<evidence type="ECO:0000313" key="6">
    <source>
        <dbReference type="EMBL" id="VYU15364.1"/>
    </source>
</evidence>
<accession>A0A6N3CIT6</accession>
<dbReference type="FunFam" id="1.10.10.10:FF:000001">
    <property type="entry name" value="LysR family transcriptional regulator"/>
    <property type="match status" value="1"/>
</dbReference>
<dbReference type="InterPro" id="IPR058163">
    <property type="entry name" value="LysR-type_TF_proteobact-type"/>
</dbReference>
<dbReference type="RefSeq" id="WP_156565672.1">
    <property type="nucleotide sequence ID" value="NZ_CACRTZ010000006.1"/>
</dbReference>
<dbReference type="GO" id="GO:0003700">
    <property type="term" value="F:DNA-binding transcription factor activity"/>
    <property type="evidence" value="ECO:0007669"/>
    <property type="project" value="InterPro"/>
</dbReference>
<dbReference type="InterPro" id="IPR000847">
    <property type="entry name" value="LysR_HTH_N"/>
</dbReference>
<dbReference type="InterPro" id="IPR036390">
    <property type="entry name" value="WH_DNA-bd_sf"/>
</dbReference>
<evidence type="ECO:0000256" key="4">
    <source>
        <dbReference type="ARBA" id="ARBA00023163"/>
    </source>
</evidence>
<dbReference type="EMBL" id="CACRTZ010000006">
    <property type="protein sequence ID" value="VYU15364.1"/>
    <property type="molecule type" value="Genomic_DNA"/>
</dbReference>
<evidence type="ECO:0000259" key="5">
    <source>
        <dbReference type="PROSITE" id="PS50931"/>
    </source>
</evidence>
<dbReference type="InterPro" id="IPR005119">
    <property type="entry name" value="LysR_subst-bd"/>
</dbReference>
<dbReference type="PROSITE" id="PS50931">
    <property type="entry name" value="HTH_LYSR"/>
    <property type="match status" value="1"/>
</dbReference>
<dbReference type="Pfam" id="PF03466">
    <property type="entry name" value="LysR_substrate"/>
    <property type="match status" value="1"/>
</dbReference>
<evidence type="ECO:0000256" key="3">
    <source>
        <dbReference type="ARBA" id="ARBA00023125"/>
    </source>
</evidence>
<organism evidence="6">
    <name type="scientific">Phytobacter massiliensis</name>
    <dbReference type="NCBI Taxonomy" id="1485952"/>
    <lineage>
        <taxon>Bacteria</taxon>
        <taxon>Pseudomonadati</taxon>
        <taxon>Pseudomonadota</taxon>
        <taxon>Gammaproteobacteria</taxon>
        <taxon>Enterobacterales</taxon>
        <taxon>Enterobacteriaceae</taxon>
        <taxon>Phytobacter</taxon>
    </lineage>
</organism>
<gene>
    <name evidence="6" type="primary">dmlR_10</name>
    <name evidence="6" type="ORF">EMLFYP7_01538</name>
</gene>
<comment type="similarity">
    <text evidence="1">Belongs to the LysR transcriptional regulatory family.</text>
</comment>
<keyword evidence="3" id="KW-0238">DNA-binding</keyword>
<protein>
    <submittedName>
        <fullName evidence="6">HTH-type transcriptional regulator DmlR</fullName>
    </submittedName>
</protein>
<keyword evidence="2" id="KW-0805">Transcription regulation</keyword>
<name>A0A6N3CIT6_9ENTR</name>
<keyword evidence="4" id="KW-0804">Transcription</keyword>
<dbReference type="PANTHER" id="PTHR30537">
    <property type="entry name" value="HTH-TYPE TRANSCRIPTIONAL REGULATOR"/>
    <property type="match status" value="1"/>
</dbReference>